<reference evidence="3" key="4">
    <citation type="submission" date="2020-10" db="EMBL/GenBank/DDBJ databases">
        <authorList>
            <person name="Bassil N.M."/>
            <person name="Lloyd J.R."/>
        </authorList>
    </citation>
    <scope>NUCLEOTIDE SEQUENCE</scope>
    <source>
        <strain evidence="3">NB2006</strain>
    </source>
</reference>
<dbReference type="NCBIfam" id="NF041644">
    <property type="entry name" value="CBO0543_fam"/>
    <property type="match status" value="1"/>
</dbReference>
<feature type="transmembrane region" description="Helical" evidence="1">
    <location>
        <begin position="99"/>
        <end position="116"/>
    </location>
</feature>
<dbReference type="InterPro" id="IPR048147">
    <property type="entry name" value="CBO0543-like"/>
</dbReference>
<gene>
    <name evidence="3" type="ORF">AWH56_013210</name>
    <name evidence="2" type="ORF">AWH56_17505</name>
</gene>
<evidence type="ECO:0000313" key="4">
    <source>
        <dbReference type="Proteomes" id="UP000180175"/>
    </source>
</evidence>
<evidence type="ECO:0000313" key="3">
    <source>
        <dbReference type="EMBL" id="QOY38401.1"/>
    </source>
</evidence>
<name>A0A1S2LDD1_9BACI</name>
<dbReference type="AlphaFoldDB" id="A0A1S2LDD1"/>
<reference evidence="3 4" key="2">
    <citation type="journal article" date="2017" name="Genome Announc.">
        <title>Draft Genome Sequences of Four Alkaliphilic Bacteria Belonging to the Anaerobacillus Genus.</title>
        <authorList>
            <person name="Bassil N.M."/>
            <person name="Lloyd J.R."/>
        </authorList>
    </citation>
    <scope>NUCLEOTIDE SEQUENCE [LARGE SCALE GENOMIC DNA]</scope>
    <source>
        <strain evidence="3 4">NB2006</strain>
    </source>
</reference>
<evidence type="ECO:0000313" key="2">
    <source>
        <dbReference type="EMBL" id="OIJ09525.1"/>
    </source>
</evidence>
<protein>
    <submittedName>
        <fullName evidence="2">Uncharacterized protein</fullName>
    </submittedName>
</protein>
<dbReference type="EMBL" id="LQXD01000152">
    <property type="protein sequence ID" value="OIJ09525.1"/>
    <property type="molecule type" value="Genomic_DNA"/>
</dbReference>
<dbReference type="EMBL" id="CP063356">
    <property type="protein sequence ID" value="QOY38401.1"/>
    <property type="molecule type" value="Genomic_DNA"/>
</dbReference>
<feature type="transmembrane region" description="Helical" evidence="1">
    <location>
        <begin position="35"/>
        <end position="56"/>
    </location>
</feature>
<sequence>MTNEQIVLFVLWITLPVILYKVIPKSRRREMVAVFLFFQTLTWIFSITLTYFGLLSAPVREFPDATKVNFSLEYIAFPTAAVLFQLWYPENKGKVRRTVHYIVTVAGILFFMLIVGELTELMSVNIDNLIRSFCNFTIELLLVRRYIVWFMKPVSTNTIGVSPS</sequence>
<accession>A0A1S2LDD1</accession>
<keyword evidence="4" id="KW-1185">Reference proteome</keyword>
<dbReference type="KEGG" id="aia:AWH56_013210"/>
<evidence type="ECO:0000256" key="1">
    <source>
        <dbReference type="SAM" id="Phobius"/>
    </source>
</evidence>
<reference evidence="3 4" key="3">
    <citation type="journal article" date="2019" name="Int. J. Syst. Evol. Microbiol.">
        <title>Anaerobacillus isosaccharinicus sp. nov., an alkaliphilic bacterium which degrades isosaccharinic acid.</title>
        <authorList>
            <person name="Bassil N.M."/>
            <person name="Lloyd J.R."/>
        </authorList>
    </citation>
    <scope>NUCLEOTIDE SEQUENCE [LARGE SCALE GENOMIC DNA]</scope>
    <source>
        <strain evidence="3 4">NB2006</strain>
    </source>
</reference>
<keyword evidence="1" id="KW-1133">Transmembrane helix</keyword>
<reference evidence="2 4" key="1">
    <citation type="submission" date="2016-10" db="EMBL/GenBank/DDBJ databases">
        <title>Draft genome sequences of four alkaliphilic bacteria belonging to the Anaerobacillus genus.</title>
        <authorList>
            <person name="Bassil N.M."/>
            <person name="Lloyd J.R."/>
        </authorList>
    </citation>
    <scope>NUCLEOTIDE SEQUENCE [LARGE SCALE GENOMIC DNA]</scope>
    <source>
        <strain evidence="2 4">NB2006</strain>
    </source>
</reference>
<feature type="transmembrane region" description="Helical" evidence="1">
    <location>
        <begin position="6"/>
        <end position="23"/>
    </location>
</feature>
<keyword evidence="1" id="KW-0812">Transmembrane</keyword>
<proteinExistence type="predicted"/>
<keyword evidence="1" id="KW-0472">Membrane</keyword>
<organism evidence="2 4">
    <name type="scientific">Anaerobacillus isosaccharinicus</name>
    <dbReference type="NCBI Taxonomy" id="1532552"/>
    <lineage>
        <taxon>Bacteria</taxon>
        <taxon>Bacillati</taxon>
        <taxon>Bacillota</taxon>
        <taxon>Bacilli</taxon>
        <taxon>Bacillales</taxon>
        <taxon>Bacillaceae</taxon>
        <taxon>Anaerobacillus</taxon>
    </lineage>
</organism>
<dbReference type="Proteomes" id="UP000180175">
    <property type="component" value="Chromosome"/>
</dbReference>
<dbReference type="OrthoDB" id="2664017at2"/>
<dbReference type="RefSeq" id="WP_071318265.1">
    <property type="nucleotide sequence ID" value="NZ_CP063356.2"/>
</dbReference>
<feature type="transmembrane region" description="Helical" evidence="1">
    <location>
        <begin position="68"/>
        <end position="87"/>
    </location>
</feature>